<comment type="caution">
    <text evidence="3">The sequence shown here is derived from an EMBL/GenBank/DDBJ whole genome shotgun (WGS) entry which is preliminary data.</text>
</comment>
<accession>A0A812LF08</accession>
<keyword evidence="2" id="KW-0732">Signal</keyword>
<organism evidence="3 4">
    <name type="scientific">Symbiodinium natans</name>
    <dbReference type="NCBI Taxonomy" id="878477"/>
    <lineage>
        <taxon>Eukaryota</taxon>
        <taxon>Sar</taxon>
        <taxon>Alveolata</taxon>
        <taxon>Dinophyceae</taxon>
        <taxon>Suessiales</taxon>
        <taxon>Symbiodiniaceae</taxon>
        <taxon>Symbiodinium</taxon>
    </lineage>
</organism>
<feature type="compositionally biased region" description="Basic and acidic residues" evidence="1">
    <location>
        <begin position="73"/>
        <end position="87"/>
    </location>
</feature>
<evidence type="ECO:0000256" key="2">
    <source>
        <dbReference type="SAM" id="SignalP"/>
    </source>
</evidence>
<dbReference type="EMBL" id="CAJNDS010000913">
    <property type="protein sequence ID" value="CAE7240614.1"/>
    <property type="molecule type" value="Genomic_DNA"/>
</dbReference>
<keyword evidence="4" id="KW-1185">Reference proteome</keyword>
<feature type="compositionally biased region" description="Basic and acidic residues" evidence="1">
    <location>
        <begin position="146"/>
        <end position="156"/>
    </location>
</feature>
<evidence type="ECO:0000313" key="4">
    <source>
        <dbReference type="Proteomes" id="UP000604046"/>
    </source>
</evidence>
<feature type="chain" id="PRO_5032921784" description="Secreted protein" evidence="2">
    <location>
        <begin position="22"/>
        <end position="233"/>
    </location>
</feature>
<proteinExistence type="predicted"/>
<name>A0A812LF08_9DINO</name>
<evidence type="ECO:0000313" key="3">
    <source>
        <dbReference type="EMBL" id="CAE7240614.1"/>
    </source>
</evidence>
<feature type="region of interest" description="Disordered" evidence="1">
    <location>
        <begin position="69"/>
        <end position="98"/>
    </location>
</feature>
<sequence length="233" mass="25830">MPRTVILMQLHVICICARAHALRLTQMGAGGSLNRLAALDHFALRQVALGNVLRTPQRRSSIATRTCTMSTHTARDNARPRHAPDHRNGKRNRRKLGTEHPGAIDVFAANAECTTTHNLRLEWLQDCHTTARQTHTSKRLPLVLSPHEEAPSGERHPGKRTARTAERGAVGILAARDVLFPRGCMFLRQRKAAEAGAMHACAMKRSCGSLTPETSQWHADYLLNVMRVPLLSI</sequence>
<protein>
    <recommendedName>
        <fullName evidence="5">Secreted protein</fullName>
    </recommendedName>
</protein>
<reference evidence="3" key="1">
    <citation type="submission" date="2021-02" db="EMBL/GenBank/DDBJ databases">
        <authorList>
            <person name="Dougan E. K."/>
            <person name="Rhodes N."/>
            <person name="Thang M."/>
            <person name="Chan C."/>
        </authorList>
    </citation>
    <scope>NUCLEOTIDE SEQUENCE</scope>
</reference>
<feature type="signal peptide" evidence="2">
    <location>
        <begin position="1"/>
        <end position="21"/>
    </location>
</feature>
<evidence type="ECO:0008006" key="5">
    <source>
        <dbReference type="Google" id="ProtNLM"/>
    </source>
</evidence>
<dbReference type="AlphaFoldDB" id="A0A812LF08"/>
<gene>
    <name evidence="3" type="ORF">SNAT2548_LOCUS10804</name>
</gene>
<evidence type="ECO:0000256" key="1">
    <source>
        <dbReference type="SAM" id="MobiDB-lite"/>
    </source>
</evidence>
<feature type="region of interest" description="Disordered" evidence="1">
    <location>
        <begin position="145"/>
        <end position="165"/>
    </location>
</feature>
<dbReference type="Proteomes" id="UP000604046">
    <property type="component" value="Unassembled WGS sequence"/>
</dbReference>